<dbReference type="GO" id="GO:0003712">
    <property type="term" value="F:transcription coregulator activity"/>
    <property type="evidence" value="ECO:0007669"/>
    <property type="project" value="TreeGrafter"/>
</dbReference>
<dbReference type="AlphaFoldDB" id="A0A0D2A611"/>
<comment type="subunit">
    <text evidence="3 10">Component of the Mediator complex.</text>
</comment>
<dbReference type="Pfam" id="PF11221">
    <property type="entry name" value="Med21"/>
    <property type="match status" value="1"/>
</dbReference>
<evidence type="ECO:0000256" key="6">
    <source>
        <dbReference type="ARBA" id="ARBA00023159"/>
    </source>
</evidence>
<evidence type="ECO:0000256" key="10">
    <source>
        <dbReference type="RuleBase" id="RU366036"/>
    </source>
</evidence>
<comment type="function">
    <text evidence="9 10">Component of the Mediator complex, a coactivator involved in the regulated transcription of nearly all RNA polymerase II-dependent genes. Mediator functions as a bridge to convey information from gene-specific regulatory proteins to the basal RNA polymerase II transcription machinery. Mediator is recruited to promoters by direct interactions with regulatory proteins and serves as a scaffold for the assembly of a functional preinitiation complex with RNA polymerase II and the general transcription factors.</text>
</comment>
<evidence type="ECO:0000313" key="13">
    <source>
        <dbReference type="EMBL" id="KIW02178.1"/>
    </source>
</evidence>
<keyword evidence="6 10" id="KW-0010">Activator</keyword>
<feature type="coiled-coil region" evidence="11">
    <location>
        <begin position="79"/>
        <end position="141"/>
    </location>
</feature>
<keyword evidence="7 10" id="KW-0804">Transcription</keyword>
<evidence type="ECO:0000256" key="3">
    <source>
        <dbReference type="ARBA" id="ARBA00011837"/>
    </source>
</evidence>
<evidence type="ECO:0000256" key="5">
    <source>
        <dbReference type="ARBA" id="ARBA00023015"/>
    </source>
</evidence>
<organism evidence="13 14">
    <name type="scientific">Verruconis gallopava</name>
    <dbReference type="NCBI Taxonomy" id="253628"/>
    <lineage>
        <taxon>Eukaryota</taxon>
        <taxon>Fungi</taxon>
        <taxon>Dikarya</taxon>
        <taxon>Ascomycota</taxon>
        <taxon>Pezizomycotina</taxon>
        <taxon>Dothideomycetes</taxon>
        <taxon>Pleosporomycetidae</taxon>
        <taxon>Venturiales</taxon>
        <taxon>Sympoventuriaceae</taxon>
        <taxon>Verruconis</taxon>
    </lineage>
</organism>
<keyword evidence="5 10" id="KW-0805">Transcription regulation</keyword>
<keyword evidence="14" id="KW-1185">Reference proteome</keyword>
<comment type="subcellular location">
    <subcellularLocation>
        <location evidence="1 10">Nucleus</location>
    </subcellularLocation>
</comment>
<evidence type="ECO:0000256" key="4">
    <source>
        <dbReference type="ARBA" id="ARBA00019691"/>
    </source>
</evidence>
<evidence type="ECO:0000256" key="11">
    <source>
        <dbReference type="SAM" id="Coils"/>
    </source>
</evidence>
<dbReference type="FunCoup" id="A0A0D2A611">
    <property type="interactions" value="267"/>
</dbReference>
<evidence type="ECO:0000256" key="7">
    <source>
        <dbReference type="ARBA" id="ARBA00023163"/>
    </source>
</evidence>
<dbReference type="PANTHER" id="PTHR13381">
    <property type="entry name" value="RNA POLYMERASE II HOLOENZYME COMPONENT SRB7"/>
    <property type="match status" value="1"/>
</dbReference>
<keyword evidence="8 10" id="KW-0539">Nucleus</keyword>
<gene>
    <name evidence="13" type="ORF">PV09_06341</name>
</gene>
<dbReference type="PANTHER" id="PTHR13381:SF0">
    <property type="entry name" value="MEDIATOR OF RNA POLYMERASE II TRANSCRIPTION SUBUNIT 21"/>
    <property type="match status" value="1"/>
</dbReference>
<evidence type="ECO:0000256" key="9">
    <source>
        <dbReference type="ARBA" id="ARBA00025687"/>
    </source>
</evidence>
<dbReference type="RefSeq" id="XP_016212047.1">
    <property type="nucleotide sequence ID" value="XM_016359965.1"/>
</dbReference>
<name>A0A0D2A611_9PEZI</name>
<sequence>MADRLTQLQDALDQLFTQMFASITYIDTRHPASTIPGQVDQHAAVRPPINESGQDAPAPTVDPDTRHIPEEPRRFHATLQELAQDLVLKQAQIEALIESLPGLGNSQEDQEKRIEELEGELKEVQVLREQARIEKERLLSTVEAKILSARRF</sequence>
<dbReference type="Gene3D" id="6.10.280.10">
    <property type="entry name" value="Mediator complex, subunit Med21"/>
    <property type="match status" value="1"/>
</dbReference>
<dbReference type="SUPFAM" id="SSF140718">
    <property type="entry name" value="Mediator hinge subcomplex-like"/>
    <property type="match status" value="1"/>
</dbReference>
<evidence type="ECO:0000313" key="14">
    <source>
        <dbReference type="Proteomes" id="UP000053259"/>
    </source>
</evidence>
<reference evidence="13 14" key="1">
    <citation type="submission" date="2015-01" db="EMBL/GenBank/DDBJ databases">
        <title>The Genome Sequence of Ochroconis gallopava CBS43764.</title>
        <authorList>
            <consortium name="The Broad Institute Genomics Platform"/>
            <person name="Cuomo C."/>
            <person name="de Hoog S."/>
            <person name="Gorbushina A."/>
            <person name="Stielow B."/>
            <person name="Teixiera M."/>
            <person name="Abouelleil A."/>
            <person name="Chapman S.B."/>
            <person name="Priest M."/>
            <person name="Young S.K."/>
            <person name="Wortman J."/>
            <person name="Nusbaum C."/>
            <person name="Birren B."/>
        </authorList>
    </citation>
    <scope>NUCLEOTIDE SEQUENCE [LARGE SCALE GENOMIC DNA]</scope>
    <source>
        <strain evidence="13 14">CBS 43764</strain>
    </source>
</reference>
<comment type="similarity">
    <text evidence="2 10">Belongs to the Mediator complex subunit 21 family.</text>
</comment>
<dbReference type="InterPro" id="IPR037212">
    <property type="entry name" value="Med7/Med21-like"/>
</dbReference>
<dbReference type="GO" id="GO:0016592">
    <property type="term" value="C:mediator complex"/>
    <property type="evidence" value="ECO:0007669"/>
    <property type="project" value="UniProtKB-UniRule"/>
</dbReference>
<dbReference type="InterPro" id="IPR021384">
    <property type="entry name" value="Mediator_Med21"/>
</dbReference>
<dbReference type="EMBL" id="KN847550">
    <property type="protein sequence ID" value="KIW02178.1"/>
    <property type="molecule type" value="Genomic_DNA"/>
</dbReference>
<dbReference type="InParanoid" id="A0A0D2A611"/>
<keyword evidence="11" id="KW-0175">Coiled coil</keyword>
<evidence type="ECO:0000256" key="12">
    <source>
        <dbReference type="SAM" id="MobiDB-lite"/>
    </source>
</evidence>
<feature type="region of interest" description="Disordered" evidence="12">
    <location>
        <begin position="48"/>
        <end position="67"/>
    </location>
</feature>
<accession>A0A0D2A611</accession>
<dbReference type="HOGENOM" id="CLU_094271_0_1_1"/>
<dbReference type="OrthoDB" id="526653at2759"/>
<dbReference type="STRING" id="253628.A0A0D2A611"/>
<dbReference type="VEuPathDB" id="FungiDB:PV09_06341"/>
<dbReference type="GO" id="GO:0006357">
    <property type="term" value="P:regulation of transcription by RNA polymerase II"/>
    <property type="evidence" value="ECO:0007669"/>
    <property type="project" value="TreeGrafter"/>
</dbReference>
<dbReference type="GeneID" id="27314314"/>
<dbReference type="Proteomes" id="UP000053259">
    <property type="component" value="Unassembled WGS sequence"/>
</dbReference>
<proteinExistence type="inferred from homology"/>
<evidence type="ECO:0000256" key="2">
    <source>
        <dbReference type="ARBA" id="ARBA00005770"/>
    </source>
</evidence>
<protein>
    <recommendedName>
        <fullName evidence="4 10">Mediator of RNA polymerase II transcription subunit 21</fullName>
    </recommendedName>
</protein>
<evidence type="ECO:0000256" key="1">
    <source>
        <dbReference type="ARBA" id="ARBA00004123"/>
    </source>
</evidence>
<evidence type="ECO:0000256" key="8">
    <source>
        <dbReference type="ARBA" id="ARBA00023242"/>
    </source>
</evidence>